<protein>
    <submittedName>
        <fullName evidence="1">Unannotated protein</fullName>
    </submittedName>
</protein>
<dbReference type="AlphaFoldDB" id="A0A6J7PBB0"/>
<accession>A0A6J7PBB0</accession>
<gene>
    <name evidence="1" type="ORF">UFOPK4065_00251</name>
    <name evidence="2" type="ORF">UFOPK4319_00444</name>
</gene>
<dbReference type="EMBL" id="CAFBQN010000019">
    <property type="protein sequence ID" value="CAB5055618.1"/>
    <property type="molecule type" value="Genomic_DNA"/>
</dbReference>
<organism evidence="1">
    <name type="scientific">freshwater metagenome</name>
    <dbReference type="NCBI Taxonomy" id="449393"/>
    <lineage>
        <taxon>unclassified sequences</taxon>
        <taxon>metagenomes</taxon>
        <taxon>ecological metagenomes</taxon>
    </lineage>
</organism>
<reference evidence="1" key="1">
    <citation type="submission" date="2020-05" db="EMBL/GenBank/DDBJ databases">
        <authorList>
            <person name="Chiriac C."/>
            <person name="Salcher M."/>
            <person name="Ghai R."/>
            <person name="Kavagutti S V."/>
        </authorList>
    </citation>
    <scope>NUCLEOTIDE SEQUENCE</scope>
</reference>
<name>A0A6J7PBB0_9ZZZZ</name>
<evidence type="ECO:0000313" key="2">
    <source>
        <dbReference type="EMBL" id="CAB5055618.1"/>
    </source>
</evidence>
<dbReference type="EMBL" id="CAFBPE010000010">
    <property type="protein sequence ID" value="CAB5000689.1"/>
    <property type="molecule type" value="Genomic_DNA"/>
</dbReference>
<proteinExistence type="predicted"/>
<sequence length="151" mass="16733">MKSRITTLLLISSLIFIGTGAAKADEVIPTRAEQVAAIHAQYDRLYDIQYARLMVIKVKVANDASMLGSFKLVLADFNGVRAFLTTNLANDTSDLETIKSYAEEEFGEFQNTIYLLEKQAATHKTITCIKGKVVKKVTALKPVCPKGYKKK</sequence>
<evidence type="ECO:0000313" key="1">
    <source>
        <dbReference type="EMBL" id="CAB5000689.1"/>
    </source>
</evidence>